<name>A0A5C6QC51_9GAMM</name>
<organism evidence="4 5">
    <name type="scientific">Colwellia demingiae</name>
    <dbReference type="NCBI Taxonomy" id="89401"/>
    <lineage>
        <taxon>Bacteria</taxon>
        <taxon>Pseudomonadati</taxon>
        <taxon>Pseudomonadota</taxon>
        <taxon>Gammaproteobacteria</taxon>
        <taxon>Alteromonadales</taxon>
        <taxon>Colwelliaceae</taxon>
        <taxon>Colwellia</taxon>
    </lineage>
</organism>
<dbReference type="SMART" id="SM01130">
    <property type="entry name" value="DHDPS"/>
    <property type="match status" value="1"/>
</dbReference>
<dbReference type="SUPFAM" id="SSF51569">
    <property type="entry name" value="Aldolase"/>
    <property type="match status" value="1"/>
</dbReference>
<reference evidence="4 5" key="1">
    <citation type="submission" date="2019-07" db="EMBL/GenBank/DDBJ databases">
        <title>Genomes of sea-ice associated Colwellia species.</title>
        <authorList>
            <person name="Bowman J.P."/>
        </authorList>
    </citation>
    <scope>NUCLEOTIDE SEQUENCE [LARGE SCALE GENOMIC DNA]</scope>
    <source>
        <strain evidence="4 5">ACAM 459</strain>
    </source>
</reference>
<evidence type="ECO:0000313" key="4">
    <source>
        <dbReference type="EMBL" id="TWX66694.1"/>
    </source>
</evidence>
<dbReference type="Gene3D" id="3.20.20.70">
    <property type="entry name" value="Aldolase class I"/>
    <property type="match status" value="1"/>
</dbReference>
<dbReference type="PRINTS" id="PR00146">
    <property type="entry name" value="DHPICSNTHASE"/>
</dbReference>
<gene>
    <name evidence="4" type="ORF">ESZ36_14075</name>
</gene>
<dbReference type="PIRSF" id="PIRSF001365">
    <property type="entry name" value="DHDPS"/>
    <property type="match status" value="1"/>
</dbReference>
<comment type="caution">
    <text evidence="4">The sequence shown here is derived from an EMBL/GenBank/DDBJ whole genome shotgun (WGS) entry which is preliminary data.</text>
</comment>
<dbReference type="RefSeq" id="WP_146789071.1">
    <property type="nucleotide sequence ID" value="NZ_VOLT01000007.1"/>
</dbReference>
<dbReference type="OrthoDB" id="9782828at2"/>
<proteinExistence type="inferred from homology"/>
<dbReference type="AlphaFoldDB" id="A0A5C6QC51"/>
<dbReference type="CDD" id="cd00408">
    <property type="entry name" value="DHDPS-like"/>
    <property type="match status" value="1"/>
</dbReference>
<dbReference type="PANTHER" id="PTHR42849:SF1">
    <property type="entry name" value="N-ACETYLNEURAMINATE LYASE"/>
    <property type="match status" value="1"/>
</dbReference>
<dbReference type="GO" id="GO:0008747">
    <property type="term" value="F:N-acetylneuraminate lyase activity"/>
    <property type="evidence" value="ECO:0007669"/>
    <property type="project" value="TreeGrafter"/>
</dbReference>
<feature type="active site" description="Schiff-base intermediate with substrate" evidence="3">
    <location>
        <position position="164"/>
    </location>
</feature>
<dbReference type="EMBL" id="VOLT01000007">
    <property type="protein sequence ID" value="TWX66694.1"/>
    <property type="molecule type" value="Genomic_DNA"/>
</dbReference>
<dbReference type="Pfam" id="PF00701">
    <property type="entry name" value="DHDPS"/>
    <property type="match status" value="1"/>
</dbReference>
<keyword evidence="5" id="KW-1185">Reference proteome</keyword>
<dbReference type="PANTHER" id="PTHR42849">
    <property type="entry name" value="N-ACETYLNEURAMINATE LYASE"/>
    <property type="match status" value="1"/>
</dbReference>
<dbReference type="Proteomes" id="UP000321822">
    <property type="component" value="Unassembled WGS sequence"/>
</dbReference>
<dbReference type="InterPro" id="IPR002220">
    <property type="entry name" value="DapA-like"/>
</dbReference>
<comment type="similarity">
    <text evidence="2">Belongs to the DapA family.</text>
</comment>
<evidence type="ECO:0000256" key="1">
    <source>
        <dbReference type="ARBA" id="ARBA00023239"/>
    </source>
</evidence>
<protein>
    <submittedName>
        <fullName evidence="4">Dihydrodipicolinate synthase family protein</fullName>
    </submittedName>
</protein>
<dbReference type="InterPro" id="IPR013785">
    <property type="entry name" value="Aldolase_TIM"/>
</dbReference>
<dbReference type="GO" id="GO:0005829">
    <property type="term" value="C:cytosol"/>
    <property type="evidence" value="ECO:0007669"/>
    <property type="project" value="TreeGrafter"/>
</dbReference>
<evidence type="ECO:0000256" key="2">
    <source>
        <dbReference type="PIRNR" id="PIRNR001365"/>
    </source>
</evidence>
<accession>A0A5C6QC51</accession>
<dbReference type="GO" id="GO:0019262">
    <property type="term" value="P:N-acetylneuraminate catabolic process"/>
    <property type="evidence" value="ECO:0007669"/>
    <property type="project" value="TreeGrafter"/>
</dbReference>
<evidence type="ECO:0000313" key="5">
    <source>
        <dbReference type="Proteomes" id="UP000321822"/>
    </source>
</evidence>
<evidence type="ECO:0000256" key="3">
    <source>
        <dbReference type="PIRSR" id="PIRSR001365-1"/>
    </source>
</evidence>
<sequence length="296" mass="32293">MNLSGIIGYPITPFSDLIKGVDLEKLGIVIDILLDAKVDAIAALGSAGEAAYLTKFEWEQVAKYTVKYVDGKVPVVIGVAELTTEQAIERAKYAHAIGADMIMVSPFSYYKLNEAELFQHYESISNATPLPIMIYNNPATCGVDMSPKFMLTMVDGIKNACMIKESTGDIQRMHKIHKLSKGKVPFFNGCNHMALEALTAGASGWCTTAPCLIGDQPKQLFDAVKQGDKDKAQALFYQQYEFLEFIVTSGLAAAVKSGLSIQGKLDGEPRKPLLPLTKSAQKTLRNMLTELDCIKA</sequence>
<feature type="active site" description="Proton donor/acceptor" evidence="3">
    <location>
        <position position="135"/>
    </location>
</feature>
<keyword evidence="1 2" id="KW-0456">Lyase</keyword>